<comment type="subcellular location">
    <subcellularLocation>
        <location evidence="1">Cytoplasm</location>
        <location evidence="1">Cytoskeleton</location>
        <location evidence="1">Microtubule organizing center</location>
        <location evidence="1">Centrosome</location>
    </subcellularLocation>
</comment>
<accession>A0A1B6L650</accession>
<evidence type="ECO:0000256" key="4">
    <source>
        <dbReference type="ARBA" id="ARBA00035656"/>
    </source>
</evidence>
<dbReference type="AlphaFoldDB" id="A0A1B6L650"/>
<gene>
    <name evidence="7" type="ORF">g.8871</name>
</gene>
<evidence type="ECO:0000256" key="1">
    <source>
        <dbReference type="ARBA" id="ARBA00004300"/>
    </source>
</evidence>
<evidence type="ECO:0000256" key="2">
    <source>
        <dbReference type="ARBA" id="ARBA00022490"/>
    </source>
</evidence>
<name>A0A1B6L650_9HEMI</name>
<reference evidence="7" key="1">
    <citation type="submission" date="2015-11" db="EMBL/GenBank/DDBJ databases">
        <title>De novo transcriptome assembly of four potential Pierce s Disease insect vectors from Arizona vineyards.</title>
        <authorList>
            <person name="Tassone E.E."/>
        </authorList>
    </citation>
    <scope>NUCLEOTIDE SEQUENCE</scope>
</reference>
<dbReference type="EMBL" id="GEBQ01020774">
    <property type="protein sequence ID" value="JAT19203.1"/>
    <property type="molecule type" value="Transcribed_RNA"/>
</dbReference>
<feature type="compositionally biased region" description="Basic and acidic residues" evidence="6">
    <location>
        <begin position="254"/>
        <end position="263"/>
    </location>
</feature>
<feature type="region of interest" description="Disordered" evidence="6">
    <location>
        <begin position="246"/>
        <end position="278"/>
    </location>
</feature>
<evidence type="ECO:0000256" key="3">
    <source>
        <dbReference type="ARBA" id="ARBA00023212"/>
    </source>
</evidence>
<sequence length="312" mass="35912">MGEKFGHHYGRADMDRIGLFAEMSYMHGKGYTAPIIHNEVRDKKTANMFPGVPKWKTGLQDCYFDQKFKRIFEKEAYTTPYIMEVNAQKEVKKKYPNLRPYSPPPYPKRHATPGDFFGTFGGNVKAFSPILKPRPPRENLPPNVRVNPGKKGGPGYPDICLNKFPQYKSSPYDDPKAKKGKKDDKSVPFLGVSYPTYFHKNPYLTTKIQSTYKEEFPKFETRSGPFYPSHKNRTLDGCFSKRPAYKSSPYTLPKPDKATKEKTAPASDPFRPQARNKSMYTKSIMGNKVKIAVNSQNWRNFKPITYTREFLV</sequence>
<protein>
    <recommendedName>
        <fullName evidence="5">Cilia-and flagella-associated protein 96</fullName>
    </recommendedName>
</protein>
<dbReference type="PANTHER" id="PTHR31144">
    <property type="entry name" value="UPF0602 PROTEIN C4ORF47"/>
    <property type="match status" value="1"/>
</dbReference>
<dbReference type="InterPro" id="IPR029358">
    <property type="entry name" value="CFAP96"/>
</dbReference>
<keyword evidence="2" id="KW-0963">Cytoplasm</keyword>
<proteinExistence type="inferred from homology"/>
<dbReference type="GO" id="GO:0005813">
    <property type="term" value="C:centrosome"/>
    <property type="evidence" value="ECO:0007669"/>
    <property type="project" value="UniProtKB-SubCell"/>
</dbReference>
<organism evidence="7">
    <name type="scientific">Graphocephala atropunctata</name>
    <dbReference type="NCBI Taxonomy" id="36148"/>
    <lineage>
        <taxon>Eukaryota</taxon>
        <taxon>Metazoa</taxon>
        <taxon>Ecdysozoa</taxon>
        <taxon>Arthropoda</taxon>
        <taxon>Hexapoda</taxon>
        <taxon>Insecta</taxon>
        <taxon>Pterygota</taxon>
        <taxon>Neoptera</taxon>
        <taxon>Paraneoptera</taxon>
        <taxon>Hemiptera</taxon>
        <taxon>Auchenorrhyncha</taxon>
        <taxon>Membracoidea</taxon>
        <taxon>Cicadellidae</taxon>
        <taxon>Cicadellinae</taxon>
        <taxon>Cicadellini</taxon>
        <taxon>Graphocephala</taxon>
    </lineage>
</organism>
<dbReference type="GO" id="GO:0005881">
    <property type="term" value="C:cytoplasmic microtubule"/>
    <property type="evidence" value="ECO:0007669"/>
    <property type="project" value="TreeGrafter"/>
</dbReference>
<evidence type="ECO:0000313" key="7">
    <source>
        <dbReference type="EMBL" id="JAT19203.1"/>
    </source>
</evidence>
<feature type="region of interest" description="Disordered" evidence="6">
    <location>
        <begin position="131"/>
        <end position="156"/>
    </location>
</feature>
<dbReference type="Pfam" id="PF15239">
    <property type="entry name" value="CFAP96-like"/>
    <property type="match status" value="1"/>
</dbReference>
<keyword evidence="3" id="KW-0206">Cytoskeleton</keyword>
<comment type="similarity">
    <text evidence="4">Belongs to the CFAP96 family.</text>
</comment>
<dbReference type="PANTHER" id="PTHR31144:SF1">
    <property type="entry name" value="UPF0602 PROTEIN C4ORF47"/>
    <property type="match status" value="1"/>
</dbReference>
<evidence type="ECO:0000256" key="6">
    <source>
        <dbReference type="SAM" id="MobiDB-lite"/>
    </source>
</evidence>
<evidence type="ECO:0000256" key="5">
    <source>
        <dbReference type="ARBA" id="ARBA00035693"/>
    </source>
</evidence>